<dbReference type="NCBIfam" id="TIGR03534">
    <property type="entry name" value="RF_mod_PrmC"/>
    <property type="match status" value="1"/>
</dbReference>
<name>A0ABW3CXM5_9FLAO</name>
<dbReference type="GO" id="GO:0102559">
    <property type="term" value="F:peptide chain release factor N(5)-glutamine methyltransferase activity"/>
    <property type="evidence" value="ECO:0007669"/>
    <property type="project" value="UniProtKB-EC"/>
</dbReference>
<keyword evidence="9" id="KW-1185">Reference proteome</keyword>
<dbReference type="NCBIfam" id="TIGR00536">
    <property type="entry name" value="hemK_fam"/>
    <property type="match status" value="1"/>
</dbReference>
<feature type="binding site" evidence="5">
    <location>
        <position position="187"/>
    </location>
    <ligand>
        <name>S-adenosyl-L-methionine</name>
        <dbReference type="ChEBI" id="CHEBI:59789"/>
    </ligand>
</feature>
<dbReference type="InterPro" id="IPR029063">
    <property type="entry name" value="SAM-dependent_MTases_sf"/>
</dbReference>
<dbReference type="InterPro" id="IPR002052">
    <property type="entry name" value="DNA_methylase_N6_adenine_CS"/>
</dbReference>
<accession>A0ABW3CXM5</accession>
<organism evidence="8 9">
    <name type="scientific">Sungkyunkwania multivorans</name>
    <dbReference type="NCBI Taxonomy" id="1173618"/>
    <lineage>
        <taxon>Bacteria</taxon>
        <taxon>Pseudomonadati</taxon>
        <taxon>Bacteroidota</taxon>
        <taxon>Flavobacteriia</taxon>
        <taxon>Flavobacteriales</taxon>
        <taxon>Flavobacteriaceae</taxon>
        <taxon>Sungkyunkwania</taxon>
    </lineage>
</organism>
<keyword evidence="1 5" id="KW-0489">Methyltransferase</keyword>
<evidence type="ECO:0000313" key="8">
    <source>
        <dbReference type="EMBL" id="MFD0861870.1"/>
    </source>
</evidence>
<dbReference type="InterPro" id="IPR040758">
    <property type="entry name" value="PrmC_N"/>
</dbReference>
<dbReference type="InterPro" id="IPR004556">
    <property type="entry name" value="HemK-like"/>
</dbReference>
<dbReference type="PANTHER" id="PTHR18895">
    <property type="entry name" value="HEMK METHYLTRANSFERASE"/>
    <property type="match status" value="1"/>
</dbReference>
<dbReference type="Gene3D" id="1.10.8.10">
    <property type="entry name" value="DNA helicase RuvA subunit, C-terminal domain"/>
    <property type="match status" value="1"/>
</dbReference>
<dbReference type="RefSeq" id="WP_386405704.1">
    <property type="nucleotide sequence ID" value="NZ_JBHTJH010000004.1"/>
</dbReference>
<protein>
    <recommendedName>
        <fullName evidence="5">Release factor glutamine methyltransferase</fullName>
        <shortName evidence="5">RF MTase</shortName>
        <ecNumber evidence="5">2.1.1.297</ecNumber>
    </recommendedName>
    <alternativeName>
        <fullName evidence="5">N5-glutamine methyltransferase PrmC</fullName>
    </alternativeName>
    <alternativeName>
        <fullName evidence="5">Protein-(glutamine-N5) MTase PrmC</fullName>
    </alternativeName>
    <alternativeName>
        <fullName evidence="5">Protein-glutamine N-methyltransferase PrmC</fullName>
    </alternativeName>
</protein>
<dbReference type="Gene3D" id="3.40.50.150">
    <property type="entry name" value="Vaccinia Virus protein VP39"/>
    <property type="match status" value="1"/>
</dbReference>
<keyword evidence="2 5" id="KW-0808">Transferase</keyword>
<dbReference type="Pfam" id="PF17827">
    <property type="entry name" value="PrmC_N"/>
    <property type="match status" value="1"/>
</dbReference>
<evidence type="ECO:0000256" key="1">
    <source>
        <dbReference type="ARBA" id="ARBA00022603"/>
    </source>
</evidence>
<dbReference type="HAMAP" id="MF_02126">
    <property type="entry name" value="RF_methyltr_PrmC"/>
    <property type="match status" value="1"/>
</dbReference>
<evidence type="ECO:0000256" key="3">
    <source>
        <dbReference type="ARBA" id="ARBA00022691"/>
    </source>
</evidence>
<keyword evidence="3 5" id="KW-0949">S-adenosyl-L-methionine</keyword>
<gene>
    <name evidence="5 8" type="primary">prmC</name>
    <name evidence="8" type="ORF">ACFQ1M_06600</name>
</gene>
<proteinExistence type="inferred from homology"/>
<comment type="caution">
    <text evidence="8">The sequence shown here is derived from an EMBL/GenBank/DDBJ whole genome shotgun (WGS) entry which is preliminary data.</text>
</comment>
<evidence type="ECO:0000256" key="2">
    <source>
        <dbReference type="ARBA" id="ARBA00022679"/>
    </source>
</evidence>
<feature type="binding site" evidence="5">
    <location>
        <begin position="121"/>
        <end position="125"/>
    </location>
    <ligand>
        <name>S-adenosyl-L-methionine</name>
        <dbReference type="ChEBI" id="CHEBI:59789"/>
    </ligand>
</feature>
<dbReference type="Pfam" id="PF05175">
    <property type="entry name" value="MTS"/>
    <property type="match status" value="1"/>
</dbReference>
<evidence type="ECO:0000256" key="5">
    <source>
        <dbReference type="HAMAP-Rule" id="MF_02126"/>
    </source>
</evidence>
<comment type="catalytic activity">
    <reaction evidence="4 5">
        <text>L-glutaminyl-[peptide chain release factor] + S-adenosyl-L-methionine = N(5)-methyl-L-glutaminyl-[peptide chain release factor] + S-adenosyl-L-homocysteine + H(+)</text>
        <dbReference type="Rhea" id="RHEA:42896"/>
        <dbReference type="Rhea" id="RHEA-COMP:10271"/>
        <dbReference type="Rhea" id="RHEA-COMP:10272"/>
        <dbReference type="ChEBI" id="CHEBI:15378"/>
        <dbReference type="ChEBI" id="CHEBI:30011"/>
        <dbReference type="ChEBI" id="CHEBI:57856"/>
        <dbReference type="ChEBI" id="CHEBI:59789"/>
        <dbReference type="ChEBI" id="CHEBI:61891"/>
        <dbReference type="EC" id="2.1.1.297"/>
    </reaction>
</comment>
<comment type="similarity">
    <text evidence="5">Belongs to the protein N5-glutamine methyltransferase family. PrmC subfamily.</text>
</comment>
<comment type="function">
    <text evidence="5">Methylates the class 1 translation termination release factors RF1/PrfA and RF2/PrfB on the glutamine residue of the universally conserved GGQ motif.</text>
</comment>
<dbReference type="InterPro" id="IPR007848">
    <property type="entry name" value="Small_mtfrase_dom"/>
</dbReference>
<evidence type="ECO:0000313" key="9">
    <source>
        <dbReference type="Proteomes" id="UP001596978"/>
    </source>
</evidence>
<feature type="domain" description="Methyltransferase small" evidence="6">
    <location>
        <begin position="111"/>
        <end position="196"/>
    </location>
</feature>
<comment type="caution">
    <text evidence="5">Lacks conserved residue(s) required for the propagation of feature annotation.</text>
</comment>
<evidence type="ECO:0000256" key="4">
    <source>
        <dbReference type="ARBA" id="ARBA00048391"/>
    </source>
</evidence>
<dbReference type="InterPro" id="IPR019874">
    <property type="entry name" value="RF_methyltr_PrmC"/>
</dbReference>
<dbReference type="CDD" id="cd02440">
    <property type="entry name" value="AdoMet_MTases"/>
    <property type="match status" value="1"/>
</dbReference>
<evidence type="ECO:0000259" key="7">
    <source>
        <dbReference type="Pfam" id="PF17827"/>
    </source>
</evidence>
<feature type="binding site" evidence="5">
    <location>
        <position position="144"/>
    </location>
    <ligand>
        <name>S-adenosyl-L-methionine</name>
        <dbReference type="ChEBI" id="CHEBI:59789"/>
    </ligand>
</feature>
<feature type="domain" description="Release factor glutamine methyltransferase N-terminal" evidence="7">
    <location>
        <begin position="30"/>
        <end position="76"/>
    </location>
</feature>
<dbReference type="PANTHER" id="PTHR18895:SF74">
    <property type="entry name" value="MTRF1L RELEASE FACTOR GLUTAMINE METHYLTRANSFERASE"/>
    <property type="match status" value="1"/>
</dbReference>
<dbReference type="InterPro" id="IPR050320">
    <property type="entry name" value="N5-glutamine_MTase"/>
</dbReference>
<sequence length="281" mass="32117">MKLKDIKDIFHSELDAIFGKEEVCSFFFMLSEDYIGANRLTLALQPDFPVTKEEANQLFEALALLKRQKPIQQILGKTLFYGNEFMVDEHVLIPRPETEELVSWIVSDTDTQTPLKILDIGTGSGCIAISLAKALPKAEVHAMDVSEKAISLAKENALHNKIKVNFIEADVLQLASLEQEYDIIVSNPPYVRDMEKEHMKDNVLKYEPALALFVKDEDPLLFYRKIAVLAIENLREKGRLFFEINQYLGSETEKILKEQGFDKIELRQDSFGVDRMMKATK</sequence>
<dbReference type="Proteomes" id="UP001596978">
    <property type="component" value="Unassembled WGS sequence"/>
</dbReference>
<dbReference type="EMBL" id="JBHTJH010000004">
    <property type="protein sequence ID" value="MFD0861870.1"/>
    <property type="molecule type" value="Genomic_DNA"/>
</dbReference>
<feature type="binding site" evidence="5">
    <location>
        <begin position="187"/>
        <end position="190"/>
    </location>
    <ligand>
        <name>substrate</name>
    </ligand>
</feature>
<dbReference type="PROSITE" id="PS00092">
    <property type="entry name" value="N6_MTASE"/>
    <property type="match status" value="1"/>
</dbReference>
<dbReference type="SUPFAM" id="SSF53335">
    <property type="entry name" value="S-adenosyl-L-methionine-dependent methyltransferases"/>
    <property type="match status" value="1"/>
</dbReference>
<evidence type="ECO:0000259" key="6">
    <source>
        <dbReference type="Pfam" id="PF05175"/>
    </source>
</evidence>
<dbReference type="GO" id="GO:0032259">
    <property type="term" value="P:methylation"/>
    <property type="evidence" value="ECO:0007669"/>
    <property type="project" value="UniProtKB-KW"/>
</dbReference>
<dbReference type="EC" id="2.1.1.297" evidence="5"/>
<reference evidence="9" key="1">
    <citation type="journal article" date="2019" name="Int. J. Syst. Evol. Microbiol.">
        <title>The Global Catalogue of Microorganisms (GCM) 10K type strain sequencing project: providing services to taxonomists for standard genome sequencing and annotation.</title>
        <authorList>
            <consortium name="The Broad Institute Genomics Platform"/>
            <consortium name="The Broad Institute Genome Sequencing Center for Infectious Disease"/>
            <person name="Wu L."/>
            <person name="Ma J."/>
        </authorList>
    </citation>
    <scope>NUCLEOTIDE SEQUENCE [LARGE SCALE GENOMIC DNA]</scope>
    <source>
        <strain evidence="9">CCUG 62952</strain>
    </source>
</reference>